<dbReference type="RefSeq" id="WP_184201696.1">
    <property type="nucleotide sequence ID" value="NZ_JACHGW010000004.1"/>
</dbReference>
<keyword evidence="1" id="KW-0378">Hydrolase</keyword>
<keyword evidence="1" id="KW-0645">Protease</keyword>
<protein>
    <submittedName>
        <fullName evidence="1">D-amino peptidase</fullName>
        <ecNumber evidence="1">3.4.11.-</ecNumber>
    </submittedName>
</protein>
<dbReference type="InterPro" id="IPR027476">
    <property type="entry name" value="DppA_N"/>
</dbReference>
<dbReference type="SUPFAM" id="SSF63992">
    <property type="entry name" value="Dipeptide transport protein"/>
    <property type="match status" value="1"/>
</dbReference>
<dbReference type="Proteomes" id="UP000520814">
    <property type="component" value="Unassembled WGS sequence"/>
</dbReference>
<dbReference type="InterPro" id="IPR007035">
    <property type="entry name" value="Peptidase_M55"/>
</dbReference>
<accession>A0A7W9W7I9</accession>
<dbReference type="GO" id="GO:0004177">
    <property type="term" value="F:aminopeptidase activity"/>
    <property type="evidence" value="ECO:0007669"/>
    <property type="project" value="UniProtKB-KW"/>
</dbReference>
<dbReference type="EC" id="3.4.11.-" evidence="1"/>
<evidence type="ECO:0000313" key="1">
    <source>
        <dbReference type="EMBL" id="MBB6052519.1"/>
    </source>
</evidence>
<dbReference type="Gene3D" id="3.40.50.10780">
    <property type="entry name" value="Dipeptide transport protein"/>
    <property type="match status" value="1"/>
</dbReference>
<proteinExistence type="predicted"/>
<keyword evidence="1" id="KW-0031">Aminopeptidase</keyword>
<dbReference type="InterPro" id="IPR036177">
    <property type="entry name" value="Peptidase_M55_sf"/>
</dbReference>
<evidence type="ECO:0000313" key="2">
    <source>
        <dbReference type="Proteomes" id="UP000520814"/>
    </source>
</evidence>
<name>A0A7W9W7I9_ARMRO</name>
<dbReference type="Pfam" id="PF04951">
    <property type="entry name" value="Peptidase_M55"/>
    <property type="match status" value="1"/>
</dbReference>
<organism evidence="1 2">
    <name type="scientific">Armatimonas rosea</name>
    <dbReference type="NCBI Taxonomy" id="685828"/>
    <lineage>
        <taxon>Bacteria</taxon>
        <taxon>Bacillati</taxon>
        <taxon>Armatimonadota</taxon>
        <taxon>Armatimonadia</taxon>
        <taxon>Armatimonadales</taxon>
        <taxon>Armatimonadaceae</taxon>
        <taxon>Armatimonas</taxon>
    </lineage>
</organism>
<dbReference type="AlphaFoldDB" id="A0A7W9W7I9"/>
<dbReference type="EMBL" id="JACHGW010000004">
    <property type="protein sequence ID" value="MBB6052519.1"/>
    <property type="molecule type" value="Genomic_DNA"/>
</dbReference>
<gene>
    <name evidence="1" type="ORF">HNQ39_004340</name>
</gene>
<sequence length="266" mass="29118">MIVWICTDMEGLAGVDHWDQCYHPDDNAPEYLYGREQLTADTNAAIAGAFDAGATEVRVVDGHGRNRNQGFTAALDPRATRCWIASRKPVRWEGLDASVHCVAMVGQHAMAGTLHGFLDHTQVPKELCRFSVNGVEYGELGQLALYAGAFGVPLVYVSGDEACCAEVKRQFPHARTTPTKRGTGWETCELYAVEEVRAAIRREIAAAVKGAKEAPSFALPLPLTVTVEWAYSARADRLAKATGVERVDARTVAWQLTDPLDIFTWP</sequence>
<dbReference type="Gene3D" id="3.30.1360.130">
    <property type="entry name" value="Dipeptide transport protein"/>
    <property type="match status" value="1"/>
</dbReference>
<reference evidence="1 2" key="1">
    <citation type="submission" date="2020-08" db="EMBL/GenBank/DDBJ databases">
        <title>Genomic Encyclopedia of Type Strains, Phase IV (KMG-IV): sequencing the most valuable type-strain genomes for metagenomic binning, comparative biology and taxonomic classification.</title>
        <authorList>
            <person name="Goeker M."/>
        </authorList>
    </citation>
    <scope>NUCLEOTIDE SEQUENCE [LARGE SCALE GENOMIC DNA]</scope>
    <source>
        <strain evidence="1 2">DSM 23562</strain>
    </source>
</reference>
<keyword evidence="2" id="KW-1185">Reference proteome</keyword>
<comment type="caution">
    <text evidence="1">The sequence shown here is derived from an EMBL/GenBank/DDBJ whole genome shotgun (WGS) entry which is preliminary data.</text>
</comment>